<feature type="disulfide bond" evidence="12">
    <location>
        <begin position="244"/>
        <end position="261"/>
    </location>
</feature>
<dbReference type="InterPro" id="IPR000742">
    <property type="entry name" value="EGF"/>
</dbReference>
<evidence type="ECO:0000256" key="9">
    <source>
        <dbReference type="ARBA" id="ARBA00023136"/>
    </source>
</evidence>
<keyword evidence="10 12" id="KW-1015">Disulfide bond</keyword>
<dbReference type="PROSITE" id="PS00022">
    <property type="entry name" value="EGF_1"/>
    <property type="match status" value="5"/>
</dbReference>
<evidence type="ECO:0000256" key="7">
    <source>
        <dbReference type="ARBA" id="ARBA00022837"/>
    </source>
</evidence>
<dbReference type="Gene3D" id="2.10.25.10">
    <property type="entry name" value="Laminin"/>
    <property type="match status" value="5"/>
</dbReference>
<sequence>MTGYIRHRFVLGFLCITYLLLVSVHSQNNLCPDGDECDPLHGRCVSGRCACQPNYYDLCDKYEEPCLVERCGGNGNCIASSEGTPSFALVPSYRCICFKGFSGDNCQVNELCSSPSDRRCQNGGTCRASGINDYTCSCPHPYQGKNCETVPNQCSSYPCGRGGTCLDRQLSYQCVCHPGFTGTNCQEELDFCFIASNETYGYNRTCSDHGRCENIPGDFVCHCDDGYTGVECETKIDPCDSSPCQNSASCLRVEEPFGYTCSCTAGYIGRHCETDKLSYDTMWGFQLGISIFLVIFFVVVVALFVMLWRRLNREEKERNSQYHYKQFQSENTSTDTSGRPNSATDSGTSAAKKNQPNYEVIGENKGKYGVYEVAAAQKSRYRDGFR</sequence>
<dbReference type="PROSITE" id="PS01186">
    <property type="entry name" value="EGF_2"/>
    <property type="match status" value="5"/>
</dbReference>
<dbReference type="InterPro" id="IPR009030">
    <property type="entry name" value="Growth_fac_rcpt_cys_sf"/>
</dbReference>
<keyword evidence="11" id="KW-0325">Glycoprotein</keyword>
<evidence type="ECO:0000256" key="12">
    <source>
        <dbReference type="PROSITE-ProRule" id="PRU00076"/>
    </source>
</evidence>
<feature type="transmembrane region" description="Helical" evidence="14">
    <location>
        <begin position="283"/>
        <end position="308"/>
    </location>
</feature>
<dbReference type="PANTHER" id="PTHR24049">
    <property type="entry name" value="CRUMBS FAMILY MEMBER"/>
    <property type="match status" value="1"/>
</dbReference>
<dbReference type="PROSITE" id="PS00010">
    <property type="entry name" value="ASX_HYDROXYL"/>
    <property type="match status" value="2"/>
</dbReference>
<evidence type="ECO:0000256" key="8">
    <source>
        <dbReference type="ARBA" id="ARBA00022989"/>
    </source>
</evidence>
<dbReference type="PANTHER" id="PTHR24049:SF40">
    <property type="entry name" value="EGF-LIKE DOMAIN-CONTAINING PROTEIN"/>
    <property type="match status" value="1"/>
</dbReference>
<feature type="domain" description="EGF-like" evidence="16">
    <location>
        <begin position="108"/>
        <end position="148"/>
    </location>
</feature>
<protein>
    <recommendedName>
        <fullName evidence="16">EGF-like domain-containing protein</fullName>
    </recommendedName>
</protein>
<keyword evidence="18" id="KW-1185">Reference proteome</keyword>
<keyword evidence="2" id="KW-1003">Cell membrane</keyword>
<evidence type="ECO:0000259" key="16">
    <source>
        <dbReference type="PROSITE" id="PS50026"/>
    </source>
</evidence>
<dbReference type="InterPro" id="IPR051022">
    <property type="entry name" value="Notch_Cell-Fate_Det"/>
</dbReference>
<keyword evidence="5 15" id="KW-0732">Signal</keyword>
<dbReference type="SUPFAM" id="SSF57196">
    <property type="entry name" value="EGF/Laminin"/>
    <property type="match status" value="3"/>
</dbReference>
<evidence type="ECO:0000256" key="14">
    <source>
        <dbReference type="SAM" id="Phobius"/>
    </source>
</evidence>
<feature type="signal peptide" evidence="15">
    <location>
        <begin position="1"/>
        <end position="26"/>
    </location>
</feature>
<feature type="region of interest" description="Disordered" evidence="13">
    <location>
        <begin position="322"/>
        <end position="358"/>
    </location>
</feature>
<dbReference type="GO" id="GO:0023052">
    <property type="term" value="P:signaling"/>
    <property type="evidence" value="ECO:0007669"/>
    <property type="project" value="UniProtKB-ARBA"/>
</dbReference>
<evidence type="ECO:0000256" key="11">
    <source>
        <dbReference type="ARBA" id="ARBA00023180"/>
    </source>
</evidence>
<evidence type="ECO:0000256" key="10">
    <source>
        <dbReference type="ARBA" id="ARBA00023157"/>
    </source>
</evidence>
<dbReference type="Proteomes" id="UP000749559">
    <property type="component" value="Unassembled WGS sequence"/>
</dbReference>
<comment type="subcellular location">
    <subcellularLocation>
        <location evidence="1">Cell membrane</location>
        <topology evidence="1">Single-pass type I membrane protein</topology>
    </subcellularLocation>
</comment>
<dbReference type="SUPFAM" id="SSF57184">
    <property type="entry name" value="Growth factor receptor domain"/>
    <property type="match status" value="1"/>
</dbReference>
<dbReference type="EMBL" id="CAIIXF020000001">
    <property type="protein sequence ID" value="CAH1775266.1"/>
    <property type="molecule type" value="Genomic_DNA"/>
</dbReference>
<keyword evidence="6" id="KW-0677">Repeat</keyword>
<evidence type="ECO:0000256" key="15">
    <source>
        <dbReference type="SAM" id="SignalP"/>
    </source>
</evidence>
<dbReference type="GO" id="GO:0045197">
    <property type="term" value="P:establishment or maintenance of epithelial cell apical/basal polarity"/>
    <property type="evidence" value="ECO:0007669"/>
    <property type="project" value="TreeGrafter"/>
</dbReference>
<dbReference type="Pfam" id="PF00008">
    <property type="entry name" value="EGF"/>
    <property type="match status" value="4"/>
</dbReference>
<evidence type="ECO:0000256" key="2">
    <source>
        <dbReference type="ARBA" id="ARBA00022475"/>
    </source>
</evidence>
<reference evidence="17" key="1">
    <citation type="submission" date="2022-03" db="EMBL/GenBank/DDBJ databases">
        <authorList>
            <person name="Martin C."/>
        </authorList>
    </citation>
    <scope>NUCLEOTIDE SEQUENCE</scope>
</reference>
<evidence type="ECO:0000256" key="5">
    <source>
        <dbReference type="ARBA" id="ARBA00022729"/>
    </source>
</evidence>
<comment type="caution">
    <text evidence="17">The sequence shown here is derived from an EMBL/GenBank/DDBJ whole genome shotgun (WGS) entry which is preliminary data.</text>
</comment>
<dbReference type="CDD" id="cd00054">
    <property type="entry name" value="EGF_CA"/>
    <property type="match status" value="4"/>
</dbReference>
<dbReference type="GO" id="GO:0005886">
    <property type="term" value="C:plasma membrane"/>
    <property type="evidence" value="ECO:0007669"/>
    <property type="project" value="UniProtKB-SubCell"/>
</dbReference>
<dbReference type="OrthoDB" id="5813299at2759"/>
<dbReference type="PROSITE" id="PS50026">
    <property type="entry name" value="EGF_3"/>
    <property type="match status" value="5"/>
</dbReference>
<feature type="domain" description="EGF-like" evidence="16">
    <location>
        <begin position="188"/>
        <end position="233"/>
    </location>
</feature>
<feature type="domain" description="EGF-like" evidence="16">
    <location>
        <begin position="235"/>
        <end position="273"/>
    </location>
</feature>
<evidence type="ECO:0000256" key="13">
    <source>
        <dbReference type="SAM" id="MobiDB-lite"/>
    </source>
</evidence>
<dbReference type="GO" id="GO:0007157">
    <property type="term" value="P:heterophilic cell-cell adhesion via plasma membrane cell adhesion molecules"/>
    <property type="evidence" value="ECO:0007669"/>
    <property type="project" value="TreeGrafter"/>
</dbReference>
<dbReference type="InterPro" id="IPR000152">
    <property type="entry name" value="EGF-type_Asp/Asn_hydroxyl_site"/>
</dbReference>
<evidence type="ECO:0000256" key="3">
    <source>
        <dbReference type="ARBA" id="ARBA00022536"/>
    </source>
</evidence>
<evidence type="ECO:0000256" key="4">
    <source>
        <dbReference type="ARBA" id="ARBA00022692"/>
    </source>
</evidence>
<dbReference type="AlphaFoldDB" id="A0A8S4N1R8"/>
<name>A0A8S4N1R8_OWEFU</name>
<evidence type="ECO:0000313" key="18">
    <source>
        <dbReference type="Proteomes" id="UP000749559"/>
    </source>
</evidence>
<organism evidence="17 18">
    <name type="scientific">Owenia fusiformis</name>
    <name type="common">Polychaete worm</name>
    <dbReference type="NCBI Taxonomy" id="6347"/>
    <lineage>
        <taxon>Eukaryota</taxon>
        <taxon>Metazoa</taxon>
        <taxon>Spiralia</taxon>
        <taxon>Lophotrochozoa</taxon>
        <taxon>Annelida</taxon>
        <taxon>Polychaeta</taxon>
        <taxon>Sedentaria</taxon>
        <taxon>Canalipalpata</taxon>
        <taxon>Sabellida</taxon>
        <taxon>Oweniida</taxon>
        <taxon>Oweniidae</taxon>
        <taxon>Owenia</taxon>
    </lineage>
</organism>
<keyword evidence="3 12" id="KW-0245">EGF-like domain</keyword>
<gene>
    <name evidence="17" type="ORF">OFUS_LOCUS2592</name>
</gene>
<dbReference type="InterPro" id="IPR001881">
    <property type="entry name" value="EGF-like_Ca-bd_dom"/>
</dbReference>
<keyword evidence="7" id="KW-0106">Calcium</keyword>
<evidence type="ECO:0000256" key="6">
    <source>
        <dbReference type="ARBA" id="ARBA00022737"/>
    </source>
</evidence>
<keyword evidence="8 14" id="KW-1133">Transmembrane helix</keyword>
<feature type="chain" id="PRO_5035818258" description="EGF-like domain-containing protein" evidence="15">
    <location>
        <begin position="27"/>
        <end position="386"/>
    </location>
</feature>
<dbReference type="GO" id="GO:0005509">
    <property type="term" value="F:calcium ion binding"/>
    <property type="evidence" value="ECO:0007669"/>
    <property type="project" value="InterPro"/>
</dbReference>
<evidence type="ECO:0000256" key="1">
    <source>
        <dbReference type="ARBA" id="ARBA00004251"/>
    </source>
</evidence>
<feature type="disulfide bond" evidence="12">
    <location>
        <begin position="223"/>
        <end position="232"/>
    </location>
</feature>
<feature type="compositionally biased region" description="Polar residues" evidence="13">
    <location>
        <begin position="322"/>
        <end position="357"/>
    </location>
</feature>
<keyword evidence="9 14" id="KW-0472">Membrane</keyword>
<comment type="caution">
    <text evidence="12">Lacks conserved residue(s) required for the propagation of feature annotation.</text>
</comment>
<dbReference type="FunFam" id="2.10.25.10:FF:000143">
    <property type="entry name" value="Protein crumbs 1"/>
    <property type="match status" value="1"/>
</dbReference>
<dbReference type="GO" id="GO:0032991">
    <property type="term" value="C:protein-containing complex"/>
    <property type="evidence" value="ECO:0007669"/>
    <property type="project" value="TreeGrafter"/>
</dbReference>
<accession>A0A8S4N1R8</accession>
<dbReference type="GO" id="GO:0007154">
    <property type="term" value="P:cell communication"/>
    <property type="evidence" value="ECO:0007669"/>
    <property type="project" value="UniProtKB-ARBA"/>
</dbReference>
<dbReference type="SMART" id="SM00179">
    <property type="entry name" value="EGF_CA"/>
    <property type="match status" value="4"/>
</dbReference>
<feature type="disulfide bond" evidence="12">
    <location>
        <begin position="263"/>
        <end position="272"/>
    </location>
</feature>
<keyword evidence="4 14" id="KW-0812">Transmembrane</keyword>
<feature type="disulfide bond" evidence="12">
    <location>
        <begin position="176"/>
        <end position="185"/>
    </location>
</feature>
<proteinExistence type="predicted"/>
<feature type="disulfide bond" evidence="12">
    <location>
        <begin position="97"/>
        <end position="106"/>
    </location>
</feature>
<evidence type="ECO:0000313" key="17">
    <source>
        <dbReference type="EMBL" id="CAH1775266.1"/>
    </source>
</evidence>
<feature type="domain" description="EGF-like" evidence="16">
    <location>
        <begin position="150"/>
        <end position="186"/>
    </location>
</feature>
<feature type="domain" description="EGF-like" evidence="16">
    <location>
        <begin position="62"/>
        <end position="107"/>
    </location>
</feature>
<dbReference type="FunFam" id="2.10.25.10:FF:000391">
    <property type="entry name" value="Weary, isoform C"/>
    <property type="match status" value="1"/>
</dbReference>
<feature type="disulfide bond" evidence="12">
    <location>
        <begin position="138"/>
        <end position="147"/>
    </location>
</feature>
<dbReference type="SMART" id="SM00181">
    <property type="entry name" value="EGF"/>
    <property type="match status" value="6"/>
</dbReference>